<reference evidence="1 2" key="1">
    <citation type="submission" date="2024-07" db="EMBL/GenBank/DDBJ databases">
        <title>Section-level genome sequencing and comparative genomics of Aspergillus sections Usti and Cavernicolus.</title>
        <authorList>
            <consortium name="Lawrence Berkeley National Laboratory"/>
            <person name="Nybo J.L."/>
            <person name="Vesth T.C."/>
            <person name="Theobald S."/>
            <person name="Frisvad J.C."/>
            <person name="Larsen T.O."/>
            <person name="Kjaerboelling I."/>
            <person name="Rothschild-Mancinelli K."/>
            <person name="Lyhne E.K."/>
            <person name="Kogle M.E."/>
            <person name="Barry K."/>
            <person name="Clum A."/>
            <person name="Na H."/>
            <person name="Ledsgaard L."/>
            <person name="Lin J."/>
            <person name="Lipzen A."/>
            <person name="Kuo A."/>
            <person name="Riley R."/>
            <person name="Mondo S."/>
            <person name="LaButti K."/>
            <person name="Haridas S."/>
            <person name="Pangalinan J."/>
            <person name="Salamov A.A."/>
            <person name="Simmons B.A."/>
            <person name="Magnuson J.K."/>
            <person name="Chen J."/>
            <person name="Drula E."/>
            <person name="Henrissat B."/>
            <person name="Wiebenga A."/>
            <person name="Lubbers R.J."/>
            <person name="Gomes A.C."/>
            <person name="Makela M.R."/>
            <person name="Stajich J."/>
            <person name="Grigoriev I.V."/>
            <person name="Mortensen U.H."/>
            <person name="De vries R.P."/>
            <person name="Baker S.E."/>
            <person name="Andersen M.R."/>
        </authorList>
    </citation>
    <scope>NUCLEOTIDE SEQUENCE [LARGE SCALE GENOMIC DNA]</scope>
    <source>
        <strain evidence="1 2">CBS 600.67</strain>
    </source>
</reference>
<keyword evidence="2" id="KW-1185">Reference proteome</keyword>
<dbReference type="Proteomes" id="UP001610335">
    <property type="component" value="Unassembled WGS sequence"/>
</dbReference>
<evidence type="ECO:0000313" key="2">
    <source>
        <dbReference type="Proteomes" id="UP001610335"/>
    </source>
</evidence>
<sequence length="62" mass="7164">MITCIQNARLSILVCIYSCFDHLLTNLLDINADNIMFGLDDDCLFSVISKRTRFRTPAPERR</sequence>
<proteinExistence type="predicted"/>
<protein>
    <recommendedName>
        <fullName evidence="3">Fungal-type protein kinase domain-containing protein</fullName>
    </recommendedName>
</protein>
<comment type="caution">
    <text evidence="1">The sequence shown here is derived from an EMBL/GenBank/DDBJ whole genome shotgun (WGS) entry which is preliminary data.</text>
</comment>
<gene>
    <name evidence="1" type="ORF">BDW59DRAFT_150447</name>
</gene>
<accession>A0ABR4HZF0</accession>
<dbReference type="EMBL" id="JBFXLS010000067">
    <property type="protein sequence ID" value="KAL2820869.1"/>
    <property type="molecule type" value="Genomic_DNA"/>
</dbReference>
<name>A0ABR4HZF0_9EURO</name>
<evidence type="ECO:0008006" key="3">
    <source>
        <dbReference type="Google" id="ProtNLM"/>
    </source>
</evidence>
<organism evidence="1 2">
    <name type="scientific">Aspergillus cavernicola</name>
    <dbReference type="NCBI Taxonomy" id="176166"/>
    <lineage>
        <taxon>Eukaryota</taxon>
        <taxon>Fungi</taxon>
        <taxon>Dikarya</taxon>
        <taxon>Ascomycota</taxon>
        <taxon>Pezizomycotina</taxon>
        <taxon>Eurotiomycetes</taxon>
        <taxon>Eurotiomycetidae</taxon>
        <taxon>Eurotiales</taxon>
        <taxon>Aspergillaceae</taxon>
        <taxon>Aspergillus</taxon>
        <taxon>Aspergillus subgen. Nidulantes</taxon>
    </lineage>
</organism>
<evidence type="ECO:0000313" key="1">
    <source>
        <dbReference type="EMBL" id="KAL2820869.1"/>
    </source>
</evidence>